<gene>
    <name evidence="1" type="ORF">R1T40_18300</name>
</gene>
<dbReference type="SUPFAM" id="SSF46894">
    <property type="entry name" value="C-terminal effector domain of the bipartite response regulators"/>
    <property type="match status" value="1"/>
</dbReference>
<proteinExistence type="predicted"/>
<dbReference type="InterPro" id="IPR016032">
    <property type="entry name" value="Sig_transdc_resp-reg_C-effctor"/>
</dbReference>
<organism evidence="1 2">
    <name type="scientific">Tritonibacter scottomollicae</name>
    <name type="common">Epibacterium scottomollicae</name>
    <dbReference type="NCBI Taxonomy" id="483013"/>
    <lineage>
        <taxon>Bacteria</taxon>
        <taxon>Pseudomonadati</taxon>
        <taxon>Pseudomonadota</taxon>
        <taxon>Alphaproteobacteria</taxon>
        <taxon>Rhodobacterales</taxon>
        <taxon>Paracoccaceae</taxon>
        <taxon>Tritonibacter</taxon>
    </lineage>
</organism>
<dbReference type="InterPro" id="IPR036388">
    <property type="entry name" value="WH-like_DNA-bd_sf"/>
</dbReference>
<reference evidence="1 2" key="1">
    <citation type="submission" date="2023-10" db="EMBL/GenBank/DDBJ databases">
        <title>Eight complete genome sequences of bacteria isolated from laboratory stock of Giant Kelp gametophytes.</title>
        <authorList>
            <person name="Tolentino B."/>
            <person name="Nuzhdin S."/>
        </authorList>
    </citation>
    <scope>NUCLEOTIDE SEQUENCE [LARGE SCALE GENOMIC DNA]</scope>
    <source>
        <strain evidence="1 2">LC.270.F.C4</strain>
    </source>
</reference>
<protein>
    <submittedName>
        <fullName evidence="1">Helix-turn-helix domain-containing protein</fullName>
    </submittedName>
</protein>
<evidence type="ECO:0000313" key="1">
    <source>
        <dbReference type="EMBL" id="WOI32864.1"/>
    </source>
</evidence>
<name>A0ABZ0HE07_TRISK</name>
<accession>A0ABZ0HE07</accession>
<dbReference type="RefSeq" id="WP_317385138.1">
    <property type="nucleotide sequence ID" value="NZ_CP136704.1"/>
</dbReference>
<evidence type="ECO:0000313" key="2">
    <source>
        <dbReference type="Proteomes" id="UP001302666"/>
    </source>
</evidence>
<keyword evidence="2" id="KW-1185">Reference proteome</keyword>
<dbReference type="Proteomes" id="UP001302666">
    <property type="component" value="Chromosome"/>
</dbReference>
<sequence>MQDPLAPLRAEVMAQPPEDRVEYALDLLRLYLDPVPEFFLGVHRIAPGLQPADVRVLRALDARRGYIVSMQSLIAARSLDRVVDDWAPPQKVVSCIAKLRRIVKQRRLPVTIATFTGLGYCLEAPACFRFEDGVAPQVSS</sequence>
<dbReference type="Gene3D" id="1.10.10.10">
    <property type="entry name" value="Winged helix-like DNA-binding domain superfamily/Winged helix DNA-binding domain"/>
    <property type="match status" value="1"/>
</dbReference>
<dbReference type="EMBL" id="CP136704">
    <property type="protein sequence ID" value="WOI32864.1"/>
    <property type="molecule type" value="Genomic_DNA"/>
</dbReference>